<gene>
    <name evidence="1" type="ORF">F4820DRAFT_435725</name>
</gene>
<accession>A0ACB9YN71</accession>
<evidence type="ECO:0000313" key="2">
    <source>
        <dbReference type="Proteomes" id="UP001497700"/>
    </source>
</evidence>
<name>A0ACB9YN71_9PEZI</name>
<reference evidence="1 2" key="1">
    <citation type="journal article" date="2022" name="New Phytol.">
        <title>Ecological generalism drives hyperdiversity of secondary metabolite gene clusters in xylarialean endophytes.</title>
        <authorList>
            <person name="Franco M.E.E."/>
            <person name="Wisecaver J.H."/>
            <person name="Arnold A.E."/>
            <person name="Ju Y.M."/>
            <person name="Slot J.C."/>
            <person name="Ahrendt S."/>
            <person name="Moore L.P."/>
            <person name="Eastman K.E."/>
            <person name="Scott K."/>
            <person name="Konkel Z."/>
            <person name="Mondo S.J."/>
            <person name="Kuo A."/>
            <person name="Hayes R.D."/>
            <person name="Haridas S."/>
            <person name="Andreopoulos B."/>
            <person name="Riley R."/>
            <person name="LaButti K."/>
            <person name="Pangilinan J."/>
            <person name="Lipzen A."/>
            <person name="Amirebrahimi M."/>
            <person name="Yan J."/>
            <person name="Adam C."/>
            <person name="Keymanesh K."/>
            <person name="Ng V."/>
            <person name="Louie K."/>
            <person name="Northen T."/>
            <person name="Drula E."/>
            <person name="Henrissat B."/>
            <person name="Hsieh H.M."/>
            <person name="Youens-Clark K."/>
            <person name="Lutzoni F."/>
            <person name="Miadlikowska J."/>
            <person name="Eastwood D.C."/>
            <person name="Hamelin R.C."/>
            <person name="Grigoriev I.V."/>
            <person name="U'Ren J.M."/>
        </authorList>
    </citation>
    <scope>NUCLEOTIDE SEQUENCE [LARGE SCALE GENOMIC DNA]</scope>
    <source>
        <strain evidence="1 2">CBS 119005</strain>
    </source>
</reference>
<proteinExistence type="predicted"/>
<organism evidence="1 2">
    <name type="scientific">Hypoxylon rubiginosum</name>
    <dbReference type="NCBI Taxonomy" id="110542"/>
    <lineage>
        <taxon>Eukaryota</taxon>
        <taxon>Fungi</taxon>
        <taxon>Dikarya</taxon>
        <taxon>Ascomycota</taxon>
        <taxon>Pezizomycotina</taxon>
        <taxon>Sordariomycetes</taxon>
        <taxon>Xylariomycetidae</taxon>
        <taxon>Xylariales</taxon>
        <taxon>Hypoxylaceae</taxon>
        <taxon>Hypoxylon</taxon>
    </lineage>
</organism>
<dbReference type="EMBL" id="MU393572">
    <property type="protein sequence ID" value="KAI4860813.1"/>
    <property type="molecule type" value="Genomic_DNA"/>
</dbReference>
<sequence>MYEAEAGSDGLKPAPTKPSHFTLVLSQTHMTPEVIHHVYPGSGTEEDPYLVDWVPDDTKNPYEISTGMKWWITTIMAFGTLSVSLSSSAFSGGLRQIQSDFEVGSIVAILSVSLFVLGFAIGPMAWAPMAELYGRQRIYAAMFFLTTLFGGASIASPNIQTLLVLRFFTGTFGSSAIVNSAGVISDIFVAKERGLAVMAYTSAPFLGPTLGPICSGFLAQAGGWKWVDGLTVIFTGVMFFLGVIFVPETYTPYLLIRRADKLSKITGKVYVSKLEAGKPKKTAASVFRTAIARPWVILIFEPIVLALSIYSSIVYGILYLIFTAFPIVFQSERHWSQGIAGLAYLGIMIGQFLAMIFYVFLETLYQKKIAKDPSKATPEARLTPAMIGGVLLPAGLFWFAWTTFSDVHWIVSIIGSSLFGIGQVLLFISLINYSIDAYTVFAASALAGNAILRALFGAAFPLFTPIMYQNLGVQWASSIPAFLSLACAPMPFIFYKFGKWLRDRSKYAQEARKIMDHILRQQRSETKEKDPVKVEAQLVAASLTEEERLDGDSM</sequence>
<comment type="caution">
    <text evidence="1">The sequence shown here is derived from an EMBL/GenBank/DDBJ whole genome shotgun (WGS) entry which is preliminary data.</text>
</comment>
<protein>
    <submittedName>
        <fullName evidence="1">MFS general substrate transporter</fullName>
    </submittedName>
</protein>
<dbReference type="Proteomes" id="UP001497700">
    <property type="component" value="Unassembled WGS sequence"/>
</dbReference>
<keyword evidence="2" id="KW-1185">Reference proteome</keyword>
<evidence type="ECO:0000313" key="1">
    <source>
        <dbReference type="EMBL" id="KAI4860813.1"/>
    </source>
</evidence>